<evidence type="ECO:0000313" key="1">
    <source>
        <dbReference type="EMBL" id="JAH54066.1"/>
    </source>
</evidence>
<dbReference type="AlphaFoldDB" id="A0A0E9TKE4"/>
<accession>A0A0E9TKE4</accession>
<protein>
    <submittedName>
        <fullName evidence="1">Uncharacterized protein</fullName>
    </submittedName>
</protein>
<sequence>MPRASGATLLPQWGQSE</sequence>
<reference evidence="1" key="2">
    <citation type="journal article" date="2015" name="Fish Shellfish Immunol.">
        <title>Early steps in the European eel (Anguilla anguilla)-Vibrio vulnificus interaction in the gills: Role of the RtxA13 toxin.</title>
        <authorList>
            <person name="Callol A."/>
            <person name="Pajuelo D."/>
            <person name="Ebbesson L."/>
            <person name="Teles M."/>
            <person name="MacKenzie S."/>
            <person name="Amaro C."/>
        </authorList>
    </citation>
    <scope>NUCLEOTIDE SEQUENCE</scope>
</reference>
<organism evidence="1">
    <name type="scientific">Anguilla anguilla</name>
    <name type="common">European freshwater eel</name>
    <name type="synonym">Muraena anguilla</name>
    <dbReference type="NCBI Taxonomy" id="7936"/>
    <lineage>
        <taxon>Eukaryota</taxon>
        <taxon>Metazoa</taxon>
        <taxon>Chordata</taxon>
        <taxon>Craniata</taxon>
        <taxon>Vertebrata</taxon>
        <taxon>Euteleostomi</taxon>
        <taxon>Actinopterygii</taxon>
        <taxon>Neopterygii</taxon>
        <taxon>Teleostei</taxon>
        <taxon>Anguilliformes</taxon>
        <taxon>Anguillidae</taxon>
        <taxon>Anguilla</taxon>
    </lineage>
</organism>
<name>A0A0E9TKE4_ANGAN</name>
<proteinExistence type="predicted"/>
<dbReference type="EMBL" id="GBXM01054511">
    <property type="protein sequence ID" value="JAH54066.1"/>
    <property type="molecule type" value="Transcribed_RNA"/>
</dbReference>
<reference evidence="1" key="1">
    <citation type="submission" date="2014-11" db="EMBL/GenBank/DDBJ databases">
        <authorList>
            <person name="Amaro Gonzalez C."/>
        </authorList>
    </citation>
    <scope>NUCLEOTIDE SEQUENCE</scope>
</reference>